<gene>
    <name evidence="1" type="ORF">BDP55DRAFT_20375</name>
</gene>
<dbReference type="Proteomes" id="UP001224890">
    <property type="component" value="Unassembled WGS sequence"/>
</dbReference>
<dbReference type="AlphaFoldDB" id="A0AAJ0AZZ3"/>
<dbReference type="EMBL" id="JAHMHR010000001">
    <property type="protein sequence ID" value="KAK1701426.1"/>
    <property type="molecule type" value="Genomic_DNA"/>
</dbReference>
<dbReference type="RefSeq" id="XP_060437181.1">
    <property type="nucleotide sequence ID" value="XM_060565955.1"/>
</dbReference>
<protein>
    <submittedName>
        <fullName evidence="1">Uncharacterized protein</fullName>
    </submittedName>
</protein>
<evidence type="ECO:0000313" key="2">
    <source>
        <dbReference type="Proteomes" id="UP001224890"/>
    </source>
</evidence>
<keyword evidence="2" id="KW-1185">Reference proteome</keyword>
<organism evidence="1 2">
    <name type="scientific">Colletotrichum godetiae</name>
    <dbReference type="NCBI Taxonomy" id="1209918"/>
    <lineage>
        <taxon>Eukaryota</taxon>
        <taxon>Fungi</taxon>
        <taxon>Dikarya</taxon>
        <taxon>Ascomycota</taxon>
        <taxon>Pezizomycotina</taxon>
        <taxon>Sordariomycetes</taxon>
        <taxon>Hypocreomycetidae</taxon>
        <taxon>Glomerellales</taxon>
        <taxon>Glomerellaceae</taxon>
        <taxon>Colletotrichum</taxon>
        <taxon>Colletotrichum acutatum species complex</taxon>
    </lineage>
</organism>
<evidence type="ECO:0000313" key="1">
    <source>
        <dbReference type="EMBL" id="KAK1701426.1"/>
    </source>
</evidence>
<reference evidence="1" key="1">
    <citation type="submission" date="2021-06" db="EMBL/GenBank/DDBJ databases">
        <title>Comparative genomics, transcriptomics and evolutionary studies reveal genomic signatures of adaptation to plant cell wall in hemibiotrophic fungi.</title>
        <authorList>
            <consortium name="DOE Joint Genome Institute"/>
            <person name="Baroncelli R."/>
            <person name="Diaz J.F."/>
            <person name="Benocci T."/>
            <person name="Peng M."/>
            <person name="Battaglia E."/>
            <person name="Haridas S."/>
            <person name="Andreopoulos W."/>
            <person name="Labutti K."/>
            <person name="Pangilinan J."/>
            <person name="Floch G.L."/>
            <person name="Makela M.R."/>
            <person name="Henrissat B."/>
            <person name="Grigoriev I.V."/>
            <person name="Crouch J.A."/>
            <person name="De Vries R.P."/>
            <person name="Sukno S.A."/>
            <person name="Thon M.R."/>
        </authorList>
    </citation>
    <scope>NUCLEOTIDE SEQUENCE</scope>
    <source>
        <strain evidence="1">CBS 193.32</strain>
    </source>
</reference>
<proteinExistence type="predicted"/>
<comment type="caution">
    <text evidence="1">The sequence shown here is derived from an EMBL/GenBank/DDBJ whole genome shotgun (WGS) entry which is preliminary data.</text>
</comment>
<name>A0AAJ0AZZ3_9PEZI</name>
<sequence>MVRIKKEPHAELSASLGQRYNGRWLTLVSPQILSLRKGITKTDRHAGFNLKGSNPCNPRRTIRSAACTSLLGLFVHQQSNVRPITCFASTDTFLWCISRHPPFAPWHLESRSQRRRHPAWHSSMWSVSSNSALLKEPVLPRSLFLPVSSEQLPSRRTSKFHSSDAPFQSNFVPGHLAEGYGNFHMGRAKCIDALSRRPLLYGRPSNGQHNYEVAACSPALLAPVSETERQARYIRTTSFAGRLCLDVTTQACIVRYSISRLNPAIRSILTATLQSGHNSLWRRQQTTGAPWLCGALALPGVHDICP</sequence>
<dbReference type="GeneID" id="85450481"/>
<accession>A0AAJ0AZZ3</accession>